<dbReference type="InterPro" id="IPR002810">
    <property type="entry name" value="NfeD-like_C"/>
</dbReference>
<dbReference type="InterPro" id="IPR052165">
    <property type="entry name" value="Membrane_assoc_protease"/>
</dbReference>
<feature type="transmembrane region" description="Helical" evidence="5">
    <location>
        <begin position="43"/>
        <end position="62"/>
    </location>
</feature>
<keyword evidence="2 5" id="KW-0812">Transmembrane</keyword>
<keyword evidence="3 5" id="KW-1133">Transmembrane helix</keyword>
<dbReference type="Proteomes" id="UP001596157">
    <property type="component" value="Unassembled WGS sequence"/>
</dbReference>
<dbReference type="RefSeq" id="WP_378248249.1">
    <property type="nucleotide sequence ID" value="NZ_JBHSKF010000006.1"/>
</dbReference>
<comment type="caution">
    <text evidence="7">The sequence shown here is derived from an EMBL/GenBank/DDBJ whole genome shotgun (WGS) entry which is preliminary data.</text>
</comment>
<protein>
    <submittedName>
        <fullName evidence="7">NfeD family protein</fullName>
    </submittedName>
</protein>
<evidence type="ECO:0000256" key="5">
    <source>
        <dbReference type="SAM" id="Phobius"/>
    </source>
</evidence>
<dbReference type="PANTHER" id="PTHR33507">
    <property type="entry name" value="INNER MEMBRANE PROTEIN YBBJ"/>
    <property type="match status" value="1"/>
</dbReference>
<dbReference type="Gene3D" id="2.40.50.140">
    <property type="entry name" value="Nucleic acid-binding proteins"/>
    <property type="match status" value="1"/>
</dbReference>
<proteinExistence type="predicted"/>
<dbReference type="PANTHER" id="PTHR33507:SF3">
    <property type="entry name" value="INNER MEMBRANE PROTEIN YBBJ"/>
    <property type="match status" value="1"/>
</dbReference>
<evidence type="ECO:0000313" key="7">
    <source>
        <dbReference type="EMBL" id="MFC5288399.1"/>
    </source>
</evidence>
<evidence type="ECO:0000259" key="6">
    <source>
        <dbReference type="Pfam" id="PF01957"/>
    </source>
</evidence>
<dbReference type="SUPFAM" id="SSF141322">
    <property type="entry name" value="NfeD domain-like"/>
    <property type="match status" value="1"/>
</dbReference>
<comment type="subcellular location">
    <subcellularLocation>
        <location evidence="1">Membrane</location>
        <topology evidence="1">Multi-pass membrane protein</topology>
    </subcellularLocation>
</comment>
<evidence type="ECO:0000313" key="8">
    <source>
        <dbReference type="Proteomes" id="UP001596157"/>
    </source>
</evidence>
<evidence type="ECO:0000256" key="1">
    <source>
        <dbReference type="ARBA" id="ARBA00004141"/>
    </source>
</evidence>
<dbReference type="Pfam" id="PF01957">
    <property type="entry name" value="NfeD"/>
    <property type="match status" value="1"/>
</dbReference>
<reference evidence="8" key="1">
    <citation type="journal article" date="2019" name="Int. J. Syst. Evol. Microbiol.">
        <title>The Global Catalogue of Microorganisms (GCM) 10K type strain sequencing project: providing services to taxonomists for standard genome sequencing and annotation.</title>
        <authorList>
            <consortium name="The Broad Institute Genomics Platform"/>
            <consortium name="The Broad Institute Genome Sequencing Center for Infectious Disease"/>
            <person name="Wu L."/>
            <person name="Ma J."/>
        </authorList>
    </citation>
    <scope>NUCLEOTIDE SEQUENCE [LARGE SCALE GENOMIC DNA]</scope>
    <source>
        <strain evidence="8">CCUG 59778</strain>
    </source>
</reference>
<sequence>MALIWLIAGIVLIAAEVLSGDFVLVMLGAAALFGAGAEALFGVPAVSAAVFAVAALGLLAGVRPSVKRRWHGKLTADNVAGLIGETAVVTATVDADGGQVRLRGGDWSARALDDRQVLEPGTEVQVVEIDGATAVVYAHGA</sequence>
<name>A0ABW0EM08_9PSEU</name>
<feature type="domain" description="NfeD-like C-terminal" evidence="6">
    <location>
        <begin position="80"/>
        <end position="136"/>
    </location>
</feature>
<evidence type="ECO:0000256" key="2">
    <source>
        <dbReference type="ARBA" id="ARBA00022692"/>
    </source>
</evidence>
<dbReference type="InterPro" id="IPR012340">
    <property type="entry name" value="NA-bd_OB-fold"/>
</dbReference>
<dbReference type="EMBL" id="JBHSKF010000006">
    <property type="protein sequence ID" value="MFC5288399.1"/>
    <property type="molecule type" value="Genomic_DNA"/>
</dbReference>
<keyword evidence="8" id="KW-1185">Reference proteome</keyword>
<gene>
    <name evidence="7" type="ORF">ACFPM7_15160</name>
</gene>
<accession>A0ABW0EM08</accession>
<keyword evidence="4 5" id="KW-0472">Membrane</keyword>
<evidence type="ECO:0000256" key="4">
    <source>
        <dbReference type="ARBA" id="ARBA00023136"/>
    </source>
</evidence>
<evidence type="ECO:0000256" key="3">
    <source>
        <dbReference type="ARBA" id="ARBA00022989"/>
    </source>
</evidence>
<organism evidence="7 8">
    <name type="scientific">Actinokineospora guangxiensis</name>
    <dbReference type="NCBI Taxonomy" id="1490288"/>
    <lineage>
        <taxon>Bacteria</taxon>
        <taxon>Bacillati</taxon>
        <taxon>Actinomycetota</taxon>
        <taxon>Actinomycetes</taxon>
        <taxon>Pseudonocardiales</taxon>
        <taxon>Pseudonocardiaceae</taxon>
        <taxon>Actinokineospora</taxon>
    </lineage>
</organism>